<evidence type="ECO:0000256" key="12">
    <source>
        <dbReference type="ARBA" id="ARBA00040282"/>
    </source>
</evidence>
<evidence type="ECO:0000256" key="4">
    <source>
        <dbReference type="ARBA" id="ARBA00022692"/>
    </source>
</evidence>
<keyword evidence="11 14" id="KW-0472">Membrane</keyword>
<dbReference type="PANTHER" id="PTHR10510">
    <property type="entry name" value="CYTOCHROME C OXIDASE POLYPEPTIDE 7A"/>
    <property type="match status" value="1"/>
</dbReference>
<evidence type="ECO:0000256" key="7">
    <source>
        <dbReference type="ARBA" id="ARBA00022989"/>
    </source>
</evidence>
<evidence type="ECO:0000256" key="5">
    <source>
        <dbReference type="ARBA" id="ARBA00022792"/>
    </source>
</evidence>
<evidence type="ECO:0000256" key="11">
    <source>
        <dbReference type="ARBA" id="ARBA00023136"/>
    </source>
</evidence>
<keyword evidence="8" id="KW-0007">Acetylation</keyword>
<comment type="similarity">
    <text evidence="3">Belongs to the cytochrome c oxidase VIIa family.</text>
</comment>
<evidence type="ECO:0000256" key="8">
    <source>
        <dbReference type="ARBA" id="ARBA00022990"/>
    </source>
</evidence>
<keyword evidence="16" id="KW-1185">Reference proteome</keyword>
<dbReference type="FunFam" id="4.10.91.10:FF:000001">
    <property type="entry name" value="Cytochrome c oxidase subunit 7A1, mitochondrial"/>
    <property type="match status" value="1"/>
</dbReference>
<sequence length="99" mass="11195">MGKRKRLCEARRPVSKMLRNLLTLRHVSQRAISSSSRRPLLNKIPDKQKLFQEDNGIPVHLKGGVGDALFYRGTMVLTVLGTGYALYELFIAAMPKKQN</sequence>
<dbReference type="InterPro" id="IPR003177">
    <property type="entry name" value="Cytc_oxidase_su7a_met"/>
</dbReference>
<dbReference type="Pfam" id="PF02238">
    <property type="entry name" value="COX7a"/>
    <property type="match status" value="1"/>
</dbReference>
<dbReference type="GO" id="GO:0097250">
    <property type="term" value="P:mitochondrial respirasome assembly"/>
    <property type="evidence" value="ECO:0007669"/>
    <property type="project" value="TreeGrafter"/>
</dbReference>
<dbReference type="SUPFAM" id="SSF81419">
    <property type="entry name" value="Mitochondrial cytochrome c oxidase subunit VIIa"/>
    <property type="match status" value="1"/>
</dbReference>
<protein>
    <recommendedName>
        <fullName evidence="12">Cytochrome c oxidase subunit 7A2, mitochondrial</fullName>
    </recommendedName>
    <alternativeName>
        <fullName evidence="13">Cytochrome c oxidase subunit VIIa-liver/heart</fullName>
    </alternativeName>
</protein>
<dbReference type="InterPro" id="IPR036539">
    <property type="entry name" value="Cyt_c_oxidase_su7a_sf"/>
</dbReference>
<dbReference type="PANTHER" id="PTHR10510:SF15">
    <property type="entry name" value="CYTOCHROME C OXIDASE SUBUNIT 7A2, MITOCHONDRIAL"/>
    <property type="match status" value="1"/>
</dbReference>
<name>A0AAD1RDB2_PELCU</name>
<keyword evidence="5" id="KW-0999">Mitochondrion inner membrane</keyword>
<dbReference type="Proteomes" id="UP001295444">
    <property type="component" value="Chromosome 02"/>
</dbReference>
<dbReference type="GO" id="GO:0005743">
    <property type="term" value="C:mitochondrial inner membrane"/>
    <property type="evidence" value="ECO:0007669"/>
    <property type="project" value="UniProtKB-SubCell"/>
</dbReference>
<feature type="transmembrane region" description="Helical" evidence="14">
    <location>
        <begin position="69"/>
        <end position="90"/>
    </location>
</feature>
<keyword evidence="7 14" id="KW-1133">Transmembrane helix</keyword>
<dbReference type="GO" id="GO:0016491">
    <property type="term" value="F:oxidoreductase activity"/>
    <property type="evidence" value="ECO:0007669"/>
    <property type="project" value="UniProtKB-KW"/>
</dbReference>
<proteinExistence type="inferred from homology"/>
<dbReference type="EMBL" id="OW240913">
    <property type="protein sequence ID" value="CAH2248926.1"/>
    <property type="molecule type" value="Genomic_DNA"/>
</dbReference>
<evidence type="ECO:0000256" key="10">
    <source>
        <dbReference type="ARBA" id="ARBA00023128"/>
    </source>
</evidence>
<evidence type="ECO:0000256" key="3">
    <source>
        <dbReference type="ARBA" id="ARBA00009331"/>
    </source>
</evidence>
<dbReference type="AlphaFoldDB" id="A0AAD1RDB2"/>
<evidence type="ECO:0000313" key="16">
    <source>
        <dbReference type="Proteomes" id="UP001295444"/>
    </source>
</evidence>
<keyword evidence="10" id="KW-0496">Mitochondrion</keyword>
<organism evidence="15 16">
    <name type="scientific">Pelobates cultripes</name>
    <name type="common">Western spadefoot toad</name>
    <dbReference type="NCBI Taxonomy" id="61616"/>
    <lineage>
        <taxon>Eukaryota</taxon>
        <taxon>Metazoa</taxon>
        <taxon>Chordata</taxon>
        <taxon>Craniata</taxon>
        <taxon>Vertebrata</taxon>
        <taxon>Euteleostomi</taxon>
        <taxon>Amphibia</taxon>
        <taxon>Batrachia</taxon>
        <taxon>Anura</taxon>
        <taxon>Pelobatoidea</taxon>
        <taxon>Pelobatidae</taxon>
        <taxon>Pelobates</taxon>
    </lineage>
</organism>
<dbReference type="GO" id="GO:0002082">
    <property type="term" value="P:regulation of oxidative phosphorylation"/>
    <property type="evidence" value="ECO:0007669"/>
    <property type="project" value="TreeGrafter"/>
</dbReference>
<evidence type="ECO:0000256" key="9">
    <source>
        <dbReference type="ARBA" id="ARBA00023002"/>
    </source>
</evidence>
<evidence type="ECO:0000256" key="2">
    <source>
        <dbReference type="ARBA" id="ARBA00004673"/>
    </source>
</evidence>
<accession>A0AAD1RDB2</accession>
<comment type="pathway">
    <text evidence="2">Energy metabolism; oxidative phosphorylation.</text>
</comment>
<gene>
    <name evidence="15" type="ORF">PECUL_23A004213</name>
</gene>
<dbReference type="GO" id="GO:0006123">
    <property type="term" value="P:mitochondrial electron transport, cytochrome c to oxygen"/>
    <property type="evidence" value="ECO:0007669"/>
    <property type="project" value="InterPro"/>
</dbReference>
<evidence type="ECO:0000256" key="13">
    <source>
        <dbReference type="ARBA" id="ARBA00042325"/>
    </source>
</evidence>
<dbReference type="GO" id="GO:0045277">
    <property type="term" value="C:respiratory chain complex IV"/>
    <property type="evidence" value="ECO:0007669"/>
    <property type="project" value="InterPro"/>
</dbReference>
<evidence type="ECO:0000313" key="15">
    <source>
        <dbReference type="EMBL" id="CAH2248926.1"/>
    </source>
</evidence>
<dbReference type="InterPro" id="IPR039297">
    <property type="entry name" value="COX7a"/>
</dbReference>
<evidence type="ECO:0000256" key="14">
    <source>
        <dbReference type="SAM" id="Phobius"/>
    </source>
</evidence>
<evidence type="ECO:0000256" key="1">
    <source>
        <dbReference type="ARBA" id="ARBA00004434"/>
    </source>
</evidence>
<keyword evidence="6" id="KW-0809">Transit peptide</keyword>
<evidence type="ECO:0000256" key="6">
    <source>
        <dbReference type="ARBA" id="ARBA00022946"/>
    </source>
</evidence>
<comment type="subcellular location">
    <subcellularLocation>
        <location evidence="1">Mitochondrion inner membrane</location>
        <topology evidence="1">Single-pass membrane protein</topology>
    </subcellularLocation>
</comment>
<dbReference type="CDD" id="cd00928">
    <property type="entry name" value="Cyt_c_Oxidase_VIIa"/>
    <property type="match status" value="1"/>
</dbReference>
<keyword evidence="4 14" id="KW-0812">Transmembrane</keyword>
<keyword evidence="9" id="KW-0560">Oxidoreductase</keyword>
<reference evidence="15" key="1">
    <citation type="submission" date="2022-03" db="EMBL/GenBank/DDBJ databases">
        <authorList>
            <person name="Alioto T."/>
            <person name="Alioto T."/>
            <person name="Gomez Garrido J."/>
        </authorList>
    </citation>
    <scope>NUCLEOTIDE SEQUENCE</scope>
</reference>
<dbReference type="Gene3D" id="4.10.91.10">
    <property type="entry name" value="Cytochrome c oxidase, subunit VIIa"/>
    <property type="match status" value="1"/>
</dbReference>